<accession>A0AAN8FNA0</accession>
<protein>
    <recommendedName>
        <fullName evidence="3">MULE transposase domain-containing protein</fullName>
    </recommendedName>
</protein>
<organism evidence="1 2">
    <name type="scientific">Trichostrongylus colubriformis</name>
    <name type="common">Black scour worm</name>
    <dbReference type="NCBI Taxonomy" id="6319"/>
    <lineage>
        <taxon>Eukaryota</taxon>
        <taxon>Metazoa</taxon>
        <taxon>Ecdysozoa</taxon>
        <taxon>Nematoda</taxon>
        <taxon>Chromadorea</taxon>
        <taxon>Rhabditida</taxon>
        <taxon>Rhabditina</taxon>
        <taxon>Rhabditomorpha</taxon>
        <taxon>Strongyloidea</taxon>
        <taxon>Trichostrongylidae</taxon>
        <taxon>Trichostrongylus</taxon>
    </lineage>
</organism>
<evidence type="ECO:0000313" key="2">
    <source>
        <dbReference type="Proteomes" id="UP001331761"/>
    </source>
</evidence>
<keyword evidence="2" id="KW-1185">Reference proteome</keyword>
<proteinExistence type="predicted"/>
<gene>
    <name evidence="1" type="ORF">GCK32_022373</name>
</gene>
<comment type="caution">
    <text evidence="1">The sequence shown here is derived from an EMBL/GenBank/DDBJ whole genome shotgun (WGS) entry which is preliminary data.</text>
</comment>
<sequence length="160" mass="18474">MMKEAMTPTTLQGLRVVLDSEKAAINAAKAVFPSASVERCAFHLAQARKRKRYALGLRQYVRAAQRSGRIKSWWSTIKGFLFLSPHLHRRVPALWQPPVTQTHAAYNWCRSFLEYLRTNWYAGPFNDLWNKWDVEELKTSNIAESFNRLLGVVLGVNIRL</sequence>
<reference evidence="1 2" key="1">
    <citation type="submission" date="2019-10" db="EMBL/GenBank/DDBJ databases">
        <title>Assembly and Annotation for the nematode Trichostrongylus colubriformis.</title>
        <authorList>
            <person name="Martin J."/>
        </authorList>
    </citation>
    <scope>NUCLEOTIDE SEQUENCE [LARGE SCALE GENOMIC DNA]</scope>
    <source>
        <strain evidence="1">G859</strain>
        <tissue evidence="1">Whole worm</tissue>
    </source>
</reference>
<name>A0AAN8FNA0_TRICO</name>
<evidence type="ECO:0008006" key="3">
    <source>
        <dbReference type="Google" id="ProtNLM"/>
    </source>
</evidence>
<dbReference type="Proteomes" id="UP001331761">
    <property type="component" value="Unassembled WGS sequence"/>
</dbReference>
<dbReference type="EMBL" id="WIXE01004129">
    <property type="protein sequence ID" value="KAK5983316.1"/>
    <property type="molecule type" value="Genomic_DNA"/>
</dbReference>
<dbReference type="AlphaFoldDB" id="A0AAN8FNA0"/>
<evidence type="ECO:0000313" key="1">
    <source>
        <dbReference type="EMBL" id="KAK5983316.1"/>
    </source>
</evidence>